<feature type="non-terminal residue" evidence="7">
    <location>
        <position position="247"/>
    </location>
</feature>
<accession>A0ABQ6MW95</accession>
<evidence type="ECO:0000259" key="6">
    <source>
        <dbReference type="Pfam" id="PF00955"/>
    </source>
</evidence>
<protein>
    <recommendedName>
        <fullName evidence="6">Bicarbonate transporter-like transmembrane domain-containing protein</fullName>
    </recommendedName>
</protein>
<organism evidence="7 8">
    <name type="scientific">Tetraparma gracilis</name>
    <dbReference type="NCBI Taxonomy" id="2962635"/>
    <lineage>
        <taxon>Eukaryota</taxon>
        <taxon>Sar</taxon>
        <taxon>Stramenopiles</taxon>
        <taxon>Ochrophyta</taxon>
        <taxon>Bolidophyceae</taxon>
        <taxon>Parmales</taxon>
        <taxon>Triparmaceae</taxon>
        <taxon>Tetraparma</taxon>
    </lineage>
</organism>
<evidence type="ECO:0000313" key="7">
    <source>
        <dbReference type="EMBL" id="GMI34096.1"/>
    </source>
</evidence>
<dbReference type="Proteomes" id="UP001165060">
    <property type="component" value="Unassembled WGS sequence"/>
</dbReference>
<feature type="domain" description="Bicarbonate transporter-like transmembrane" evidence="6">
    <location>
        <begin position="48"/>
        <end position="192"/>
    </location>
</feature>
<evidence type="ECO:0000256" key="3">
    <source>
        <dbReference type="ARBA" id="ARBA00022989"/>
    </source>
</evidence>
<evidence type="ECO:0000313" key="8">
    <source>
        <dbReference type="Proteomes" id="UP001165060"/>
    </source>
</evidence>
<reference evidence="7 8" key="1">
    <citation type="journal article" date="2023" name="Commun. Biol.">
        <title>Genome analysis of Parmales, the sister group of diatoms, reveals the evolutionary specialization of diatoms from phago-mixotrophs to photoautotrophs.</title>
        <authorList>
            <person name="Ban H."/>
            <person name="Sato S."/>
            <person name="Yoshikawa S."/>
            <person name="Yamada K."/>
            <person name="Nakamura Y."/>
            <person name="Ichinomiya M."/>
            <person name="Sato N."/>
            <person name="Blanc-Mathieu R."/>
            <person name="Endo H."/>
            <person name="Kuwata A."/>
            <person name="Ogata H."/>
        </authorList>
    </citation>
    <scope>NUCLEOTIDE SEQUENCE [LARGE SCALE GENOMIC DNA]</scope>
</reference>
<name>A0ABQ6MW95_9STRA</name>
<evidence type="ECO:0000256" key="2">
    <source>
        <dbReference type="ARBA" id="ARBA00022692"/>
    </source>
</evidence>
<comment type="subcellular location">
    <subcellularLocation>
        <location evidence="1">Membrane</location>
        <topology evidence="1">Multi-pass membrane protein</topology>
    </subcellularLocation>
</comment>
<evidence type="ECO:0000256" key="1">
    <source>
        <dbReference type="ARBA" id="ARBA00004141"/>
    </source>
</evidence>
<keyword evidence="8" id="KW-1185">Reference proteome</keyword>
<dbReference type="PANTHER" id="PTHR11453">
    <property type="entry name" value="ANION EXCHANGE PROTEIN"/>
    <property type="match status" value="1"/>
</dbReference>
<feature type="transmembrane region" description="Helical" evidence="5">
    <location>
        <begin position="77"/>
        <end position="96"/>
    </location>
</feature>
<feature type="transmembrane region" description="Helical" evidence="5">
    <location>
        <begin position="131"/>
        <end position="153"/>
    </location>
</feature>
<evidence type="ECO:0000256" key="5">
    <source>
        <dbReference type="SAM" id="Phobius"/>
    </source>
</evidence>
<sequence>MSSPPPPPAPWTPWHLPLEFRAAYGHHLASGDYWGVRRTAESRATLGTVLNASLYLFSFSFLTSATFGSQFASETNGAFTVCHTFLSGGIVGLFMAALSGQPLVVCGNTGPIVLLYVYIYEFAHNQNVSFLGFVAWTGIWSAIQHFAIAFGGLNSNKYLVYVTRFTGEIFEILIAADYITQAVLGFSHQFLSSACSPSSTLTPDICAPGRTTSLYLNGVYQLLLGLAFFVAALYLQGCNRGGMRWGT</sequence>
<feature type="transmembrane region" description="Helical" evidence="5">
    <location>
        <begin position="218"/>
        <end position="235"/>
    </location>
</feature>
<dbReference type="InterPro" id="IPR003020">
    <property type="entry name" value="HCO3_transpt_euk"/>
</dbReference>
<dbReference type="InterPro" id="IPR011531">
    <property type="entry name" value="HCO3_transpt-like_TM_dom"/>
</dbReference>
<keyword evidence="4 5" id="KW-0472">Membrane</keyword>
<feature type="transmembrane region" description="Helical" evidence="5">
    <location>
        <begin position="102"/>
        <end position="119"/>
    </location>
</feature>
<comment type="caution">
    <text evidence="7">The sequence shown here is derived from an EMBL/GenBank/DDBJ whole genome shotgun (WGS) entry which is preliminary data.</text>
</comment>
<keyword evidence="2 5" id="KW-0812">Transmembrane</keyword>
<dbReference type="EMBL" id="BRYB01000618">
    <property type="protein sequence ID" value="GMI34096.1"/>
    <property type="molecule type" value="Genomic_DNA"/>
</dbReference>
<dbReference type="PANTHER" id="PTHR11453:SF82">
    <property type="entry name" value="BORON TRANSPORTER 1"/>
    <property type="match status" value="1"/>
</dbReference>
<dbReference type="Pfam" id="PF00955">
    <property type="entry name" value="HCO3_cotransp"/>
    <property type="match status" value="1"/>
</dbReference>
<keyword evidence="3 5" id="KW-1133">Transmembrane helix</keyword>
<gene>
    <name evidence="7" type="ORF">TeGR_g15255</name>
</gene>
<feature type="transmembrane region" description="Helical" evidence="5">
    <location>
        <begin position="44"/>
        <end position="65"/>
    </location>
</feature>
<evidence type="ECO:0000256" key="4">
    <source>
        <dbReference type="ARBA" id="ARBA00023136"/>
    </source>
</evidence>
<proteinExistence type="predicted"/>